<dbReference type="InterPro" id="IPR019874">
    <property type="entry name" value="RF_methyltr_PrmC"/>
</dbReference>
<comment type="caution">
    <text evidence="5">Lacks conserved residue(s) required for the propagation of feature annotation.</text>
</comment>
<comment type="function">
    <text evidence="5">Methylates the class 1 translation termination release factors RF1/PrfA and RF2/PrfB on the glutamine residue of the universally conserved GGQ motif.</text>
</comment>
<evidence type="ECO:0000259" key="6">
    <source>
        <dbReference type="Pfam" id="PF05175"/>
    </source>
</evidence>
<feature type="binding site" evidence="5">
    <location>
        <begin position="184"/>
        <end position="187"/>
    </location>
    <ligand>
        <name>substrate</name>
    </ligand>
</feature>
<evidence type="ECO:0000313" key="8">
    <source>
        <dbReference type="EMBL" id="QGU01776.1"/>
    </source>
</evidence>
<dbReference type="HAMAP" id="MF_02126">
    <property type="entry name" value="RF_methyltr_PrmC"/>
    <property type="match status" value="1"/>
</dbReference>
<dbReference type="InterPro" id="IPR002052">
    <property type="entry name" value="DNA_methylase_N6_adenine_CS"/>
</dbReference>
<dbReference type="InterPro" id="IPR050320">
    <property type="entry name" value="N5-glutamine_MTase"/>
</dbReference>
<dbReference type="InterPro" id="IPR040758">
    <property type="entry name" value="PrmC_N"/>
</dbReference>
<gene>
    <name evidence="5 8" type="primary">prmC</name>
    <name evidence="8" type="ORF">CKALI_04490</name>
</gene>
<dbReference type="EMBL" id="CP046452">
    <property type="protein sequence ID" value="QGU01776.1"/>
    <property type="molecule type" value="Genomic_DNA"/>
</dbReference>
<dbReference type="NCBIfam" id="TIGR00536">
    <property type="entry name" value="hemK_fam"/>
    <property type="match status" value="1"/>
</dbReference>
<accession>A0A6B8VSS1</accession>
<evidence type="ECO:0000256" key="2">
    <source>
        <dbReference type="ARBA" id="ARBA00022679"/>
    </source>
</evidence>
<dbReference type="Pfam" id="PF05175">
    <property type="entry name" value="MTS"/>
    <property type="match status" value="1"/>
</dbReference>
<dbReference type="PROSITE" id="PS00092">
    <property type="entry name" value="N6_MTASE"/>
    <property type="match status" value="1"/>
</dbReference>
<dbReference type="EC" id="2.1.1.297" evidence="5"/>
<feature type="domain" description="Methyltransferase small" evidence="6">
    <location>
        <begin position="107"/>
        <end position="188"/>
    </location>
</feature>
<dbReference type="KEGG" id="ckw:CKALI_04490"/>
<dbReference type="SUPFAM" id="SSF53335">
    <property type="entry name" value="S-adenosyl-L-methionine-dependent methyltransferases"/>
    <property type="match status" value="1"/>
</dbReference>
<dbReference type="InterPro" id="IPR029063">
    <property type="entry name" value="SAM-dependent_MTases_sf"/>
</dbReference>
<proteinExistence type="inferred from homology"/>
<dbReference type="CDD" id="cd02440">
    <property type="entry name" value="AdoMet_MTases"/>
    <property type="match status" value="1"/>
</dbReference>
<dbReference type="Pfam" id="PF17827">
    <property type="entry name" value="PrmC_N"/>
    <property type="match status" value="1"/>
</dbReference>
<dbReference type="PANTHER" id="PTHR18895">
    <property type="entry name" value="HEMK METHYLTRANSFERASE"/>
    <property type="match status" value="1"/>
</dbReference>
<dbReference type="Gene3D" id="1.10.8.10">
    <property type="entry name" value="DNA helicase RuvA subunit, C-terminal domain"/>
    <property type="match status" value="1"/>
</dbReference>
<dbReference type="GO" id="GO:0102559">
    <property type="term" value="F:peptide chain release factor N(5)-glutamine methyltransferase activity"/>
    <property type="evidence" value="ECO:0007669"/>
    <property type="project" value="UniProtKB-EC"/>
</dbReference>
<evidence type="ECO:0000256" key="3">
    <source>
        <dbReference type="ARBA" id="ARBA00022691"/>
    </source>
</evidence>
<sequence>MTSIRQAAATLATAGVASPLNDARILAAHVLGCEPMELILHDQEALPLLFEELVQRRAQREPLQHILGTAPMGHLDLQVGPGVFVPRPETELVGAWTVERLRGMGVEKPRVVDLCTGSGTLACYIASLIPEAQVTAVELDEAARQWALKNVADLGLGVTVVAGDATDPQLLPDLQGTADAVVSNPPYVPEGTPIEPEVQADPHHAVFSGGTGMDVIEKMVPIAARMLRVGGVLSIEHDDSTADLVCAVLAQQHCFGEITSHQDFAGRDRYVTAVKTSE</sequence>
<dbReference type="PANTHER" id="PTHR18895:SF74">
    <property type="entry name" value="MTRF1L RELEASE FACTOR GLUTAMINE METHYLTRANSFERASE"/>
    <property type="match status" value="1"/>
</dbReference>
<feature type="binding site" evidence="5">
    <location>
        <position position="138"/>
    </location>
    <ligand>
        <name>S-adenosyl-L-methionine</name>
        <dbReference type="ChEBI" id="CHEBI:59789"/>
    </ligand>
</feature>
<dbReference type="GO" id="GO:0032259">
    <property type="term" value="P:methylation"/>
    <property type="evidence" value="ECO:0007669"/>
    <property type="project" value="UniProtKB-KW"/>
</dbReference>
<organism evidence="8 9">
    <name type="scientific">Corynebacterium kalinowskii</name>
    <dbReference type="NCBI Taxonomy" id="2675216"/>
    <lineage>
        <taxon>Bacteria</taxon>
        <taxon>Bacillati</taxon>
        <taxon>Actinomycetota</taxon>
        <taxon>Actinomycetes</taxon>
        <taxon>Mycobacteriales</taxon>
        <taxon>Corynebacteriaceae</taxon>
        <taxon>Corynebacterium</taxon>
    </lineage>
</organism>
<evidence type="ECO:0000256" key="4">
    <source>
        <dbReference type="ARBA" id="ARBA00048391"/>
    </source>
</evidence>
<feature type="binding site" evidence="5">
    <location>
        <position position="184"/>
    </location>
    <ligand>
        <name>S-adenosyl-L-methionine</name>
        <dbReference type="ChEBI" id="CHEBI:59789"/>
    </ligand>
</feature>
<dbReference type="RefSeq" id="WP_156192146.1">
    <property type="nucleotide sequence ID" value="NZ_CP046452.1"/>
</dbReference>
<dbReference type="AlphaFoldDB" id="A0A6B8VSS1"/>
<dbReference type="Proteomes" id="UP000427071">
    <property type="component" value="Chromosome"/>
</dbReference>
<keyword evidence="3 5" id="KW-0949">S-adenosyl-L-methionine</keyword>
<dbReference type="InterPro" id="IPR007848">
    <property type="entry name" value="Small_mtfrase_dom"/>
</dbReference>
<dbReference type="NCBIfam" id="TIGR03534">
    <property type="entry name" value="RF_mod_PrmC"/>
    <property type="match status" value="1"/>
</dbReference>
<dbReference type="InterPro" id="IPR004556">
    <property type="entry name" value="HemK-like"/>
</dbReference>
<evidence type="ECO:0000313" key="9">
    <source>
        <dbReference type="Proteomes" id="UP000427071"/>
    </source>
</evidence>
<comment type="similarity">
    <text evidence="5">Belongs to the protein N5-glutamine methyltransferase family. PrmC subfamily.</text>
</comment>
<dbReference type="GO" id="GO:0003676">
    <property type="term" value="F:nucleic acid binding"/>
    <property type="evidence" value="ECO:0007669"/>
    <property type="project" value="InterPro"/>
</dbReference>
<evidence type="ECO:0000256" key="5">
    <source>
        <dbReference type="HAMAP-Rule" id="MF_02126"/>
    </source>
</evidence>
<evidence type="ECO:0000259" key="7">
    <source>
        <dbReference type="Pfam" id="PF17827"/>
    </source>
</evidence>
<reference evidence="9" key="1">
    <citation type="submission" date="2019-11" db="EMBL/GenBank/DDBJ databases">
        <title>Complete genome sequence of Corynebacterium kalinowskii 1959, a novel Corynebacterium species isolated from soil of a small paddock in Vilsendorf, Germany.</title>
        <authorList>
            <person name="Schaffert L."/>
            <person name="Ruwe M."/>
            <person name="Milse J."/>
            <person name="Hanuschka K."/>
            <person name="Ortseifen V."/>
            <person name="Droste J."/>
            <person name="Brandt D."/>
            <person name="Schlueter L."/>
            <person name="Kutter Y."/>
            <person name="Vinke S."/>
            <person name="Viehoefer P."/>
            <person name="Jacob L."/>
            <person name="Luebke N.-C."/>
            <person name="Schulte-Berndt E."/>
            <person name="Hain C."/>
            <person name="Linder M."/>
            <person name="Schmidt P."/>
            <person name="Wollenschlaeger L."/>
            <person name="Luttermann T."/>
            <person name="Thieme E."/>
            <person name="Hassa J."/>
            <person name="Haak M."/>
            <person name="Wittchen M."/>
            <person name="Mentz A."/>
            <person name="Persicke M."/>
            <person name="Busche T."/>
            <person name="Ruckert C."/>
        </authorList>
    </citation>
    <scope>NUCLEOTIDE SEQUENCE [LARGE SCALE GENOMIC DNA]</scope>
    <source>
        <strain evidence="9">1959</strain>
    </source>
</reference>
<keyword evidence="1 5" id="KW-0489">Methyltransferase</keyword>
<dbReference type="Gene3D" id="3.40.50.150">
    <property type="entry name" value="Vaccinia Virus protein VP39"/>
    <property type="match status" value="1"/>
</dbReference>
<comment type="catalytic activity">
    <reaction evidence="4 5">
        <text>L-glutaminyl-[peptide chain release factor] + S-adenosyl-L-methionine = N(5)-methyl-L-glutaminyl-[peptide chain release factor] + S-adenosyl-L-homocysteine + H(+)</text>
        <dbReference type="Rhea" id="RHEA:42896"/>
        <dbReference type="Rhea" id="RHEA-COMP:10271"/>
        <dbReference type="Rhea" id="RHEA-COMP:10272"/>
        <dbReference type="ChEBI" id="CHEBI:15378"/>
        <dbReference type="ChEBI" id="CHEBI:30011"/>
        <dbReference type="ChEBI" id="CHEBI:57856"/>
        <dbReference type="ChEBI" id="CHEBI:59789"/>
        <dbReference type="ChEBI" id="CHEBI:61891"/>
        <dbReference type="EC" id="2.1.1.297"/>
    </reaction>
</comment>
<evidence type="ECO:0000256" key="1">
    <source>
        <dbReference type="ARBA" id="ARBA00022603"/>
    </source>
</evidence>
<keyword evidence="9" id="KW-1185">Reference proteome</keyword>
<feature type="domain" description="Release factor glutamine methyltransferase N-terminal" evidence="7">
    <location>
        <begin position="4"/>
        <end position="68"/>
    </location>
</feature>
<protein>
    <recommendedName>
        <fullName evidence="5">Release factor glutamine methyltransferase</fullName>
        <shortName evidence="5">RF MTase</shortName>
        <ecNumber evidence="5">2.1.1.297</ecNumber>
    </recommendedName>
    <alternativeName>
        <fullName evidence="5">N5-glutamine methyltransferase PrmC</fullName>
    </alternativeName>
    <alternativeName>
        <fullName evidence="5">Protein-(glutamine-N5) MTase PrmC</fullName>
    </alternativeName>
    <alternativeName>
        <fullName evidence="5">Protein-glutamine N-methyltransferase PrmC</fullName>
    </alternativeName>
</protein>
<keyword evidence="2 5" id="KW-0808">Transferase</keyword>
<name>A0A6B8VSS1_9CORY</name>